<protein>
    <recommendedName>
        <fullName evidence="9">Fe2OG dioxygenase domain-containing protein</fullName>
    </recommendedName>
</protein>
<dbReference type="AlphaFoldDB" id="A0A8J4BE65"/>
<dbReference type="InterPro" id="IPR027450">
    <property type="entry name" value="AlkB-like"/>
</dbReference>
<evidence type="ECO:0000256" key="6">
    <source>
        <dbReference type="PIRSR" id="PIRSR604574-2"/>
    </source>
</evidence>
<keyword evidence="3" id="KW-0223">Dioxygenase</keyword>
<dbReference type="PANTHER" id="PTHR16557:SF2">
    <property type="entry name" value="NUCLEIC ACID DIOXYGENASE ALKBH1"/>
    <property type="match status" value="1"/>
</dbReference>
<reference evidence="10" key="1">
    <citation type="journal article" date="2021" name="Proc. Natl. Acad. Sci. U.S.A.">
        <title>Three genomes in the algal genus Volvox reveal the fate of a haploid sex-determining region after a transition to homothallism.</title>
        <authorList>
            <person name="Yamamoto K."/>
            <person name="Hamaji T."/>
            <person name="Kawai-Toyooka H."/>
            <person name="Matsuzaki R."/>
            <person name="Takahashi F."/>
            <person name="Nishimura Y."/>
            <person name="Kawachi M."/>
            <person name="Noguchi H."/>
            <person name="Minakuchi Y."/>
            <person name="Umen J.G."/>
            <person name="Toyoda A."/>
            <person name="Nozaki H."/>
        </authorList>
    </citation>
    <scope>NUCLEOTIDE SEQUENCE</scope>
    <source>
        <strain evidence="10">NIES-3780</strain>
    </source>
</reference>
<keyword evidence="4" id="KW-0560">Oxidoreductase</keyword>
<feature type="region of interest" description="Disordered" evidence="8">
    <location>
        <begin position="554"/>
        <end position="584"/>
    </location>
</feature>
<feature type="domain" description="Fe2OG dioxygenase" evidence="9">
    <location>
        <begin position="798"/>
        <end position="909"/>
    </location>
</feature>
<dbReference type="GO" id="GO:0035516">
    <property type="term" value="F:broad specificity oxidative DNA demethylase activity"/>
    <property type="evidence" value="ECO:0007669"/>
    <property type="project" value="TreeGrafter"/>
</dbReference>
<organism evidence="10 11">
    <name type="scientific">Volvox africanus</name>
    <dbReference type="NCBI Taxonomy" id="51714"/>
    <lineage>
        <taxon>Eukaryota</taxon>
        <taxon>Viridiplantae</taxon>
        <taxon>Chlorophyta</taxon>
        <taxon>core chlorophytes</taxon>
        <taxon>Chlorophyceae</taxon>
        <taxon>CS clade</taxon>
        <taxon>Chlamydomonadales</taxon>
        <taxon>Volvocaceae</taxon>
        <taxon>Volvox</taxon>
    </lineage>
</organism>
<dbReference type="GO" id="GO:0005737">
    <property type="term" value="C:cytoplasm"/>
    <property type="evidence" value="ECO:0007669"/>
    <property type="project" value="TreeGrafter"/>
</dbReference>
<dbReference type="GO" id="GO:0035513">
    <property type="term" value="P:oxidative RNA demethylation"/>
    <property type="evidence" value="ECO:0007669"/>
    <property type="project" value="TreeGrafter"/>
</dbReference>
<accession>A0A8J4BE65</accession>
<evidence type="ECO:0000256" key="2">
    <source>
        <dbReference type="ARBA" id="ARBA00022723"/>
    </source>
</evidence>
<evidence type="ECO:0000313" key="11">
    <source>
        <dbReference type="Proteomes" id="UP000747399"/>
    </source>
</evidence>
<name>A0A8J4BE65_9CHLO</name>
<dbReference type="EMBL" id="BNCO01000034">
    <property type="protein sequence ID" value="GIL59226.1"/>
    <property type="molecule type" value="Genomic_DNA"/>
</dbReference>
<dbReference type="InterPro" id="IPR004574">
    <property type="entry name" value="Alkb"/>
</dbReference>
<keyword evidence="11" id="KW-1185">Reference proteome</keyword>
<dbReference type="PROSITE" id="PS51471">
    <property type="entry name" value="FE2OG_OXY"/>
    <property type="match status" value="1"/>
</dbReference>
<dbReference type="Pfam" id="PF23134">
    <property type="entry name" value="TRIP4_3rd"/>
    <property type="match status" value="1"/>
</dbReference>
<evidence type="ECO:0000256" key="7">
    <source>
        <dbReference type="SAM" id="Coils"/>
    </source>
</evidence>
<keyword evidence="2 6" id="KW-0479">Metal-binding</keyword>
<feature type="compositionally biased region" description="Low complexity" evidence="8">
    <location>
        <begin position="98"/>
        <end position="141"/>
    </location>
</feature>
<feature type="binding site" evidence="6">
    <location>
        <position position="818"/>
    </location>
    <ligand>
        <name>Fe cation</name>
        <dbReference type="ChEBI" id="CHEBI:24875"/>
        <note>catalytic</note>
    </ligand>
</feature>
<evidence type="ECO:0000313" key="10">
    <source>
        <dbReference type="EMBL" id="GIL59226.1"/>
    </source>
</evidence>
<proteinExistence type="inferred from homology"/>
<comment type="caution">
    <text evidence="10">The sequence shown here is derived from an EMBL/GenBank/DDBJ whole genome shotgun (WGS) entry which is preliminary data.</text>
</comment>
<evidence type="ECO:0000256" key="3">
    <source>
        <dbReference type="ARBA" id="ARBA00022964"/>
    </source>
</evidence>
<dbReference type="Proteomes" id="UP000747399">
    <property type="component" value="Unassembled WGS sequence"/>
</dbReference>
<comment type="cofactor">
    <cofactor evidence="6">
        <name>Fe(2+)</name>
        <dbReference type="ChEBI" id="CHEBI:29033"/>
    </cofactor>
    <text evidence="6">Binds 1 Fe(2+) ion per subunit.</text>
</comment>
<evidence type="ECO:0000259" key="9">
    <source>
        <dbReference type="PROSITE" id="PS51471"/>
    </source>
</evidence>
<feature type="region of interest" description="Disordered" evidence="8">
    <location>
        <begin position="204"/>
        <end position="258"/>
    </location>
</feature>
<feature type="compositionally biased region" description="Gly residues" evidence="8">
    <location>
        <begin position="205"/>
        <end position="218"/>
    </location>
</feature>
<evidence type="ECO:0000256" key="1">
    <source>
        <dbReference type="ARBA" id="ARBA00007879"/>
    </source>
</evidence>
<feature type="region of interest" description="Disordered" evidence="8">
    <location>
        <begin position="98"/>
        <end position="161"/>
    </location>
</feature>
<dbReference type="SUPFAM" id="SSF51197">
    <property type="entry name" value="Clavaminate synthase-like"/>
    <property type="match status" value="1"/>
</dbReference>
<feature type="binding site" evidence="6">
    <location>
        <position position="876"/>
    </location>
    <ligand>
        <name>Fe cation</name>
        <dbReference type="ChEBI" id="CHEBI:24875"/>
        <note>catalytic</note>
    </ligand>
</feature>
<keyword evidence="5 6" id="KW-0408">Iron</keyword>
<feature type="non-terminal residue" evidence="10">
    <location>
        <position position="1"/>
    </location>
</feature>
<dbReference type="InterPro" id="IPR037151">
    <property type="entry name" value="AlkB-like_sf"/>
</dbReference>
<dbReference type="GO" id="GO:0008198">
    <property type="term" value="F:ferrous iron binding"/>
    <property type="evidence" value="ECO:0007669"/>
    <property type="project" value="TreeGrafter"/>
</dbReference>
<feature type="compositionally biased region" description="Low complexity" evidence="8">
    <location>
        <begin position="246"/>
        <end position="255"/>
    </location>
</feature>
<sequence length="924" mass="94531">MAGHRDAKWLKEQLSRVLGWDELIITGLVDAVIQAAGPGGNRSELEVMVENFLADSPAGIALINDFIALQQQPASSGPRAGGGGGSAAATTTTATKSYAASASAPSTSAAARATGQQQQQQQQHGRGQWHQQQQQQQRQQQSVSSKPAGPSAASHSWQALGGQQNKGAAAVAVAAATNAASAAVVDAHGDRGDDFSRFVVDDRTAGGGFGGRGGGGGSRSKPGSSRDLQALEAGVAGGADKPTSPGAGAAAAAGGSSSGGKVLGMFKAGGRIKAPAAKPVGVRAPDGGALALAASLERKVLNCLGCGKIYDCRSVTNDILKFLDRGGVCTFCGNNVPLSYKDRQKAAAAMEAESSSEPTGAPGAGGVEDAATVAARAFKDRLVEYDRNAAKRTTVIDDQSDFFEIDTNSWLTDQERSELRQRRQLEEEAAEARRRRLTVTIDLIGRKVVLDEDMRKAEEAAAMAAAERAAAAAKAVAAAEALRNTDGDGGGAYGSGGVFGGNAMLSAAAGAPTPEQLAAALESLRRMKATINPAVAATSAAPLFLPTAVQTTASGSAAGSKSGSGGGGARRYGPAAAAGGRGGGRAVAGSAAARGVKAGHHVGTARPGHLHERVQHDLGAELGFDAFGAEVALDELLGGALLAAAEEATYDICSAGMAPGAAGALLPTLQQQQQQQQRNPGGIPRAVEALPPGVVLLKGYLTMDEQIRIVHQIRELGIGPGGFYTPSYKTGARLWLHMMCMGLHWEPRTNSYETIRSSFDGATPPPIPSWLAELCGRCLEAASAAAVAAGGSRFPPLQPDICLANFYERSGKLGMHQDKDEMQDSLRAGLPVVSLSLGDAADFQYGMSRDVEAASTVRLESGDLLVFGGPGRMIFHAVAKVHSNTAPQELVRATGLRPGRLNLTFRQYKALTGGVGTGTGTGTG</sequence>
<keyword evidence="7" id="KW-0175">Coiled coil</keyword>
<dbReference type="InterPro" id="IPR056993">
    <property type="entry name" value="TRIP4_3rd_dom"/>
</dbReference>
<dbReference type="Gene3D" id="2.60.120.590">
    <property type="entry name" value="Alpha-ketoglutarate-dependent dioxygenase AlkB-like"/>
    <property type="match status" value="1"/>
</dbReference>
<feature type="binding site" evidence="6">
    <location>
        <position position="816"/>
    </location>
    <ligand>
        <name>Fe cation</name>
        <dbReference type="ChEBI" id="CHEBI:24875"/>
        <note>catalytic</note>
    </ligand>
</feature>
<gene>
    <name evidence="10" type="ORF">Vafri_13915</name>
</gene>
<dbReference type="Pfam" id="PF13532">
    <property type="entry name" value="2OG-FeII_Oxy_2"/>
    <property type="match status" value="1"/>
</dbReference>
<dbReference type="InterPro" id="IPR005123">
    <property type="entry name" value="Oxoglu/Fe-dep_dioxygenase_dom"/>
</dbReference>
<dbReference type="PANTHER" id="PTHR16557">
    <property type="entry name" value="ALKYLATED DNA REPAIR PROTEIN ALKB-RELATED"/>
    <property type="match status" value="1"/>
</dbReference>
<evidence type="ECO:0000256" key="5">
    <source>
        <dbReference type="ARBA" id="ARBA00023004"/>
    </source>
</evidence>
<evidence type="ECO:0000256" key="8">
    <source>
        <dbReference type="SAM" id="MobiDB-lite"/>
    </source>
</evidence>
<evidence type="ECO:0000256" key="4">
    <source>
        <dbReference type="ARBA" id="ARBA00023002"/>
    </source>
</evidence>
<comment type="similarity">
    <text evidence="1">Belongs to the alkB family.</text>
</comment>
<dbReference type="GO" id="GO:0035515">
    <property type="term" value="F:oxidative RNA demethylase activity"/>
    <property type="evidence" value="ECO:0007669"/>
    <property type="project" value="TreeGrafter"/>
</dbReference>
<feature type="coiled-coil region" evidence="7">
    <location>
        <begin position="415"/>
        <end position="442"/>
    </location>
</feature>